<dbReference type="InterPro" id="IPR057678">
    <property type="entry name" value="DUF7918"/>
</dbReference>
<gene>
    <name evidence="2" type="ORF">D9613_007439</name>
</gene>
<comment type="caution">
    <text evidence="2">The sequence shown here is derived from an EMBL/GenBank/DDBJ whole genome shotgun (WGS) entry which is preliminary data.</text>
</comment>
<evidence type="ECO:0000259" key="1">
    <source>
        <dbReference type="Pfam" id="PF25534"/>
    </source>
</evidence>
<feature type="domain" description="DUF7918" evidence="1">
    <location>
        <begin position="11"/>
        <end position="224"/>
    </location>
</feature>
<evidence type="ECO:0000313" key="3">
    <source>
        <dbReference type="Proteomes" id="UP000521872"/>
    </source>
</evidence>
<dbReference type="Pfam" id="PF25534">
    <property type="entry name" value="DUF7918"/>
    <property type="match status" value="1"/>
</dbReference>
<name>A0A8H4QMW3_9AGAR</name>
<protein>
    <recommendedName>
        <fullName evidence="1">DUF7918 domain-containing protein</fullName>
    </recommendedName>
</protein>
<dbReference type="AlphaFoldDB" id="A0A8H4QMW3"/>
<accession>A0A8H4QMW3</accession>
<organism evidence="2 3">
    <name type="scientific">Agrocybe pediades</name>
    <dbReference type="NCBI Taxonomy" id="84607"/>
    <lineage>
        <taxon>Eukaryota</taxon>
        <taxon>Fungi</taxon>
        <taxon>Dikarya</taxon>
        <taxon>Basidiomycota</taxon>
        <taxon>Agaricomycotina</taxon>
        <taxon>Agaricomycetes</taxon>
        <taxon>Agaricomycetidae</taxon>
        <taxon>Agaricales</taxon>
        <taxon>Agaricineae</taxon>
        <taxon>Strophariaceae</taxon>
        <taxon>Agrocybe</taxon>
    </lineage>
</organism>
<proteinExistence type="predicted"/>
<sequence length="294" mass="32939">MPSIGNYSAWIEVDKKRLPEYQIEYSRDGGQASCYVPSEVGKEFRVCYSDSLRAITTAASVTVDGSDKLCGRMVYSNQEKPEKKSTRVMSGAETGKLYRPFVFAACQLQIMLIYLENDDDASIPSASLGEINVHVKHVKFMGYKPPPSRDYRVDLPSLRIHEQAKKGVDHGVQYAPLTRVPLSLPHSPGLRLGSPKLRISKSAKVNDIQKLVTFTFKYRSLGKLIASEDVLTANGIVPKHEAKDTMKHKRHSEVEVIDLTMEEEEQSRNRPPIKREVKHEAPVGTGNEIIDLTI</sequence>
<dbReference type="EMBL" id="JAACJL010000045">
    <property type="protein sequence ID" value="KAF4613999.1"/>
    <property type="molecule type" value="Genomic_DNA"/>
</dbReference>
<dbReference type="Proteomes" id="UP000521872">
    <property type="component" value="Unassembled WGS sequence"/>
</dbReference>
<evidence type="ECO:0000313" key="2">
    <source>
        <dbReference type="EMBL" id="KAF4613999.1"/>
    </source>
</evidence>
<keyword evidence="3" id="KW-1185">Reference proteome</keyword>
<reference evidence="2 3" key="1">
    <citation type="submission" date="2019-12" db="EMBL/GenBank/DDBJ databases">
        <authorList>
            <person name="Floudas D."/>
            <person name="Bentzer J."/>
            <person name="Ahren D."/>
            <person name="Johansson T."/>
            <person name="Persson P."/>
            <person name="Tunlid A."/>
        </authorList>
    </citation>
    <scope>NUCLEOTIDE SEQUENCE [LARGE SCALE GENOMIC DNA]</scope>
    <source>
        <strain evidence="2 3">CBS 102.39</strain>
    </source>
</reference>